<proteinExistence type="predicted"/>
<dbReference type="AlphaFoldDB" id="A0A914GRL4"/>
<reference evidence="3" key="1">
    <citation type="submission" date="2022-11" db="UniProtKB">
        <authorList>
            <consortium name="WormBaseParasite"/>
        </authorList>
    </citation>
    <scope>IDENTIFICATION</scope>
</reference>
<accession>A0A914GRL4</accession>
<name>A0A914GRL4_GLORO</name>
<sequence>MPRGHKLTTNYDWHTQTAVIGTAQEVPRGWVRWTAQPEGMGSMDGTARGDGFDGRHSPRGWVRWTAQPEGMSRLMRIVSYKMVMGSTKGSSPSVPDPSSPSRASILACNARRATSLRAWSSPARVRRAVASRTDAIGG</sequence>
<organism evidence="2 3">
    <name type="scientific">Globodera rostochiensis</name>
    <name type="common">Golden nematode worm</name>
    <name type="synonym">Heterodera rostochiensis</name>
    <dbReference type="NCBI Taxonomy" id="31243"/>
    <lineage>
        <taxon>Eukaryota</taxon>
        <taxon>Metazoa</taxon>
        <taxon>Ecdysozoa</taxon>
        <taxon>Nematoda</taxon>
        <taxon>Chromadorea</taxon>
        <taxon>Rhabditida</taxon>
        <taxon>Tylenchina</taxon>
        <taxon>Tylenchomorpha</taxon>
        <taxon>Tylenchoidea</taxon>
        <taxon>Heteroderidae</taxon>
        <taxon>Heteroderinae</taxon>
        <taxon>Globodera</taxon>
    </lineage>
</organism>
<keyword evidence="2" id="KW-1185">Reference proteome</keyword>
<evidence type="ECO:0000256" key="1">
    <source>
        <dbReference type="SAM" id="MobiDB-lite"/>
    </source>
</evidence>
<feature type="region of interest" description="Disordered" evidence="1">
    <location>
        <begin position="38"/>
        <end position="59"/>
    </location>
</feature>
<dbReference type="Proteomes" id="UP000887572">
    <property type="component" value="Unplaced"/>
</dbReference>
<protein>
    <submittedName>
        <fullName evidence="3">Uncharacterized protein</fullName>
    </submittedName>
</protein>
<evidence type="ECO:0000313" key="2">
    <source>
        <dbReference type="Proteomes" id="UP000887572"/>
    </source>
</evidence>
<evidence type="ECO:0000313" key="3">
    <source>
        <dbReference type="WBParaSite" id="Gr19_v10_g10750.t1"/>
    </source>
</evidence>
<dbReference type="WBParaSite" id="Gr19_v10_g10750.t1">
    <property type="protein sequence ID" value="Gr19_v10_g10750.t1"/>
    <property type="gene ID" value="Gr19_v10_g10750"/>
</dbReference>